<dbReference type="Pfam" id="PF00931">
    <property type="entry name" value="NB-ARC"/>
    <property type="match status" value="1"/>
</dbReference>
<keyword evidence="1" id="KW-0812">Transmembrane</keyword>
<dbReference type="SUPFAM" id="SSF52540">
    <property type="entry name" value="P-loop containing nucleoside triphosphate hydrolases"/>
    <property type="match status" value="1"/>
</dbReference>
<dbReference type="Gene3D" id="1.25.40.10">
    <property type="entry name" value="Tetratricopeptide repeat domain"/>
    <property type="match status" value="2"/>
</dbReference>
<keyword evidence="1" id="KW-1133">Transmembrane helix</keyword>
<dbReference type="InterPro" id="IPR053137">
    <property type="entry name" value="NLR-like"/>
</dbReference>
<feature type="transmembrane region" description="Helical" evidence="1">
    <location>
        <begin position="74"/>
        <end position="94"/>
    </location>
</feature>
<dbReference type="EMBL" id="VCAU01000114">
    <property type="protein sequence ID" value="KAF9884697.1"/>
    <property type="molecule type" value="Genomic_DNA"/>
</dbReference>
<reference evidence="3" key="2">
    <citation type="submission" date="2020-02" db="EMBL/GenBank/DDBJ databases">
        <authorList>
            <person name="Gilchrist C.L.M."/>
            <person name="Chooi Y.-H."/>
        </authorList>
    </citation>
    <scope>NUCLEOTIDE SEQUENCE</scope>
    <source>
        <strain evidence="3">MST-FP2251</strain>
    </source>
</reference>
<dbReference type="InterPro" id="IPR002182">
    <property type="entry name" value="NB-ARC"/>
</dbReference>
<organism evidence="3 4">
    <name type="scientific">Aspergillus nanangensis</name>
    <dbReference type="NCBI Taxonomy" id="2582783"/>
    <lineage>
        <taxon>Eukaryota</taxon>
        <taxon>Fungi</taxon>
        <taxon>Dikarya</taxon>
        <taxon>Ascomycota</taxon>
        <taxon>Pezizomycotina</taxon>
        <taxon>Eurotiomycetes</taxon>
        <taxon>Eurotiomycetidae</taxon>
        <taxon>Eurotiales</taxon>
        <taxon>Aspergillaceae</taxon>
        <taxon>Aspergillus</taxon>
        <taxon>Aspergillus subgen. Circumdati</taxon>
    </lineage>
</organism>
<dbReference type="Gene3D" id="3.40.50.300">
    <property type="entry name" value="P-loop containing nucleotide triphosphate hydrolases"/>
    <property type="match status" value="1"/>
</dbReference>
<dbReference type="SMART" id="SM00028">
    <property type="entry name" value="TPR"/>
    <property type="match status" value="6"/>
</dbReference>
<dbReference type="InterPro" id="IPR019734">
    <property type="entry name" value="TPR_rpt"/>
</dbReference>
<dbReference type="SMART" id="SM00382">
    <property type="entry name" value="AAA"/>
    <property type="match status" value="1"/>
</dbReference>
<gene>
    <name evidence="3" type="ORF">FE257_001326</name>
</gene>
<evidence type="ECO:0000256" key="1">
    <source>
        <dbReference type="SAM" id="Phobius"/>
    </source>
</evidence>
<keyword evidence="1" id="KW-0472">Membrane</keyword>
<evidence type="ECO:0000313" key="3">
    <source>
        <dbReference type="EMBL" id="KAF9884697.1"/>
    </source>
</evidence>
<dbReference type="SUPFAM" id="SSF53167">
    <property type="entry name" value="Purine and uridine phosphorylases"/>
    <property type="match status" value="1"/>
</dbReference>
<dbReference type="InterPro" id="IPR035994">
    <property type="entry name" value="Nucleoside_phosphorylase_sf"/>
</dbReference>
<dbReference type="Pfam" id="PF01048">
    <property type="entry name" value="PNP_UDP_1"/>
    <property type="match status" value="1"/>
</dbReference>
<dbReference type="GO" id="GO:0043531">
    <property type="term" value="F:ADP binding"/>
    <property type="evidence" value="ECO:0007669"/>
    <property type="project" value="InterPro"/>
</dbReference>
<dbReference type="InterPro" id="IPR003593">
    <property type="entry name" value="AAA+_ATPase"/>
</dbReference>
<dbReference type="SUPFAM" id="SSF48452">
    <property type="entry name" value="TPR-like"/>
    <property type="match status" value="1"/>
</dbReference>
<evidence type="ECO:0000313" key="4">
    <source>
        <dbReference type="Proteomes" id="UP001194746"/>
    </source>
</evidence>
<comment type="caution">
    <text evidence="3">The sequence shown here is derived from an EMBL/GenBank/DDBJ whole genome shotgun (WGS) entry which is preliminary data.</text>
</comment>
<dbReference type="Pfam" id="PF13374">
    <property type="entry name" value="TPR_10"/>
    <property type="match status" value="2"/>
</dbReference>
<dbReference type="InterPro" id="IPR011990">
    <property type="entry name" value="TPR-like_helical_dom_sf"/>
</dbReference>
<dbReference type="InterPro" id="IPR000845">
    <property type="entry name" value="Nucleoside_phosphorylase_d"/>
</dbReference>
<dbReference type="PANTHER" id="PTHR46082:SF6">
    <property type="entry name" value="AAA+ ATPASE DOMAIN-CONTAINING PROTEIN-RELATED"/>
    <property type="match status" value="1"/>
</dbReference>
<sequence length="1176" mass="131859">MTDVEPIHAATQATNLLSKAPDQLAGVKQALQGRDDWENWLIYVITALTPVMMEDLLVQPRCTTPLSTGGFEDFMAYTLTSSIIFVGAIVILIVGTKMCPSTRDEFAIAIICALTLEADAVEALFDETYDRLSKLYKKQPGDDNAYVNGRIGMHNVVLCYMPDMGIKSAASVAASVKVSYTRIEVALVIGICGGAPYPSAGEPIFLGDVIISDAVIEYDFGRQYPGGFQRKNDVKDTLGRPNREIRSLLAGLKASRSRTDFQDQMAQYLNAIQKSDAKWRRPSGIDDILFKASYHHKHHGPNSSNCPCLNGRSPDDICDDALGTSCSSLGCKEDQILRQRRPTEVENLTIHIGTIASANTVMKSGQHRDNLAESEHVIGFEMEGAGVWDSIPCLIIKGVCDYADSHKNKSWQAYAAVTGACAAKTFLECWRPVTREEKKSGINSFWMVPFLRNPGFVGRGHELTKIEELIIKPTGPAKIAICGLGGVGKTQIALELAYRMRDRDPDCLIFWIPCTGFEGVEQAYMSIAQMVGLQQVRPAEVKERVQAYLSQANTEKWLLIFDNADDMDMWINDSPTAPALKKFLPRNQKGRIIFTTRNRTLAVKLASAHVVTVSEPDQETGLKILKKSLADQSVDDSTAVILLQHLTFLPLAIIQAAAYINENQISIRTYINLLERQESDVIELLSEEFEDDNRYGEIRNPIATTWWISFQQIQRSNQLAADYLSFMACIGPRNIPESILCPPVSNNKGIKAIGVLQAFALISKQADESSLSIHRLVHLATRNWLRQRELFRLQVLKTADHLIEIFPDNNHSNRKLWREYLPHSLALMGENDFQDKKEKYIDLVRKVGGCLYKDGRYNEAEFLYGKVLETRKQVLGPDHPDTLTSMANLASTYQNQGRWKEAEKLGTQVIQKRKMVLGREHPSTLTSMANLALTYRHQGRWKEAEELGVQVMKISKQILGSEHPDTLTSMTNLASTYRYQGRWKEAEELEIQVLEISKQVLGAEHPDTLTSMANLALTYWNQGRWKEAEELGVQVIETHKQVLGPEHPQTLTSMKNLAYTWKSQGKIQDALILIASCVTLRNKVLGPDHPSTKSASSALRKWNEIHQKQCDDTQPPEEMSTDLPPAMDEERMVFCQRQNRSTISIKQFIENHPLRNLIASTSNSPLPRGHNSQEVD</sequence>
<dbReference type="GO" id="GO:0009116">
    <property type="term" value="P:nucleoside metabolic process"/>
    <property type="evidence" value="ECO:0007669"/>
    <property type="project" value="InterPro"/>
</dbReference>
<evidence type="ECO:0000259" key="2">
    <source>
        <dbReference type="SMART" id="SM00382"/>
    </source>
</evidence>
<proteinExistence type="predicted"/>
<keyword evidence="4" id="KW-1185">Reference proteome</keyword>
<accession>A0AAD4GPP7</accession>
<protein>
    <recommendedName>
        <fullName evidence="2">AAA+ ATPase domain-containing protein</fullName>
    </recommendedName>
</protein>
<feature type="domain" description="AAA+ ATPase" evidence="2">
    <location>
        <begin position="475"/>
        <end position="617"/>
    </location>
</feature>
<name>A0AAD4GPP7_ASPNN</name>
<dbReference type="PRINTS" id="PR00381">
    <property type="entry name" value="KINESINLIGHT"/>
</dbReference>
<dbReference type="GO" id="GO:0003824">
    <property type="term" value="F:catalytic activity"/>
    <property type="evidence" value="ECO:0007669"/>
    <property type="project" value="InterPro"/>
</dbReference>
<dbReference type="Gene3D" id="3.40.50.1580">
    <property type="entry name" value="Nucleoside phosphorylase domain"/>
    <property type="match status" value="1"/>
</dbReference>
<dbReference type="Proteomes" id="UP001194746">
    <property type="component" value="Unassembled WGS sequence"/>
</dbReference>
<dbReference type="Pfam" id="PF13424">
    <property type="entry name" value="TPR_12"/>
    <property type="match status" value="2"/>
</dbReference>
<reference evidence="3" key="1">
    <citation type="journal article" date="2019" name="Beilstein J. Org. Chem.">
        <title>Nanangenines: drimane sesquiterpenoids as the dominant metabolite cohort of a novel Australian fungus, Aspergillus nanangensis.</title>
        <authorList>
            <person name="Lacey H.J."/>
            <person name="Gilchrist C.L.M."/>
            <person name="Crombie A."/>
            <person name="Kalaitzis J.A."/>
            <person name="Vuong D."/>
            <person name="Rutledge P.J."/>
            <person name="Turner P."/>
            <person name="Pitt J.I."/>
            <person name="Lacey E."/>
            <person name="Chooi Y.H."/>
            <person name="Piggott A.M."/>
        </authorList>
    </citation>
    <scope>NUCLEOTIDE SEQUENCE</scope>
    <source>
        <strain evidence="3">MST-FP2251</strain>
    </source>
</reference>
<dbReference type="InterPro" id="IPR027417">
    <property type="entry name" value="P-loop_NTPase"/>
</dbReference>
<dbReference type="PANTHER" id="PTHR46082">
    <property type="entry name" value="ATP/GTP-BINDING PROTEIN-RELATED"/>
    <property type="match status" value="1"/>
</dbReference>
<dbReference type="AlphaFoldDB" id="A0AAD4GPP7"/>